<dbReference type="InterPro" id="IPR000014">
    <property type="entry name" value="PAS"/>
</dbReference>
<dbReference type="InterPro" id="IPR005467">
    <property type="entry name" value="His_kinase_dom"/>
</dbReference>
<dbReference type="GO" id="GO:0005524">
    <property type="term" value="F:ATP binding"/>
    <property type="evidence" value="ECO:0007669"/>
    <property type="project" value="UniProtKB-KW"/>
</dbReference>
<dbReference type="InterPro" id="IPR004358">
    <property type="entry name" value="Sig_transdc_His_kin-like_C"/>
</dbReference>
<dbReference type="AlphaFoldDB" id="A0A512INB6"/>
<keyword evidence="10" id="KW-1185">Reference proteome</keyword>
<organism evidence="9 10">
    <name type="scientific">Methylobacterium haplocladii</name>
    <dbReference type="NCBI Taxonomy" id="1176176"/>
    <lineage>
        <taxon>Bacteria</taxon>
        <taxon>Pseudomonadati</taxon>
        <taxon>Pseudomonadota</taxon>
        <taxon>Alphaproteobacteria</taxon>
        <taxon>Hyphomicrobiales</taxon>
        <taxon>Methylobacteriaceae</taxon>
        <taxon>Methylobacterium</taxon>
    </lineage>
</organism>
<keyword evidence="6" id="KW-0067">ATP-binding</keyword>
<dbReference type="Pfam" id="PF02518">
    <property type="entry name" value="HATPase_c"/>
    <property type="match status" value="1"/>
</dbReference>
<dbReference type="EC" id="2.7.13.3" evidence="2"/>
<dbReference type="RefSeq" id="WP_147078101.1">
    <property type="nucleotide sequence ID" value="NZ_BJZT01000014.1"/>
</dbReference>
<dbReference type="SMART" id="SM00387">
    <property type="entry name" value="HATPase_c"/>
    <property type="match status" value="1"/>
</dbReference>
<comment type="catalytic activity">
    <reaction evidence="1">
        <text>ATP + protein L-histidine = ADP + protein N-phospho-L-histidine.</text>
        <dbReference type="EC" id="2.7.13.3"/>
    </reaction>
</comment>
<evidence type="ECO:0000256" key="3">
    <source>
        <dbReference type="ARBA" id="ARBA00022679"/>
    </source>
</evidence>
<evidence type="ECO:0000256" key="7">
    <source>
        <dbReference type="ARBA" id="ARBA00023012"/>
    </source>
</evidence>
<dbReference type="SUPFAM" id="SSF55874">
    <property type="entry name" value="ATPase domain of HSP90 chaperone/DNA topoisomerase II/histidine kinase"/>
    <property type="match status" value="1"/>
</dbReference>
<evidence type="ECO:0000256" key="6">
    <source>
        <dbReference type="ARBA" id="ARBA00022840"/>
    </source>
</evidence>
<evidence type="ECO:0000256" key="2">
    <source>
        <dbReference type="ARBA" id="ARBA00012438"/>
    </source>
</evidence>
<dbReference type="PRINTS" id="PR00344">
    <property type="entry name" value="BCTRLSENSOR"/>
</dbReference>
<dbReference type="Pfam" id="PF13426">
    <property type="entry name" value="PAS_9"/>
    <property type="match status" value="1"/>
</dbReference>
<evidence type="ECO:0000313" key="10">
    <source>
        <dbReference type="Proteomes" id="UP000321258"/>
    </source>
</evidence>
<dbReference type="PANTHER" id="PTHR43065:SF46">
    <property type="entry name" value="C4-DICARBOXYLATE TRANSPORT SENSOR PROTEIN DCTB"/>
    <property type="match status" value="1"/>
</dbReference>
<dbReference type="Gene3D" id="3.30.450.20">
    <property type="entry name" value="PAS domain"/>
    <property type="match status" value="1"/>
</dbReference>
<evidence type="ECO:0000256" key="5">
    <source>
        <dbReference type="ARBA" id="ARBA00022777"/>
    </source>
</evidence>
<keyword evidence="4" id="KW-0547">Nucleotide-binding</keyword>
<evidence type="ECO:0000259" key="8">
    <source>
        <dbReference type="PROSITE" id="PS50109"/>
    </source>
</evidence>
<dbReference type="SUPFAM" id="SSF47384">
    <property type="entry name" value="Homodimeric domain of signal transducing histidine kinase"/>
    <property type="match status" value="1"/>
</dbReference>
<dbReference type="InterPro" id="IPR036890">
    <property type="entry name" value="HATPase_C_sf"/>
</dbReference>
<dbReference type="PROSITE" id="PS50109">
    <property type="entry name" value="HIS_KIN"/>
    <property type="match status" value="1"/>
</dbReference>
<keyword evidence="5" id="KW-0418">Kinase</keyword>
<dbReference type="SUPFAM" id="SSF55785">
    <property type="entry name" value="PYP-like sensor domain (PAS domain)"/>
    <property type="match status" value="1"/>
</dbReference>
<accession>A0A512INB6</accession>
<protein>
    <recommendedName>
        <fullName evidence="2">histidine kinase</fullName>
        <ecNumber evidence="2">2.7.13.3</ecNumber>
    </recommendedName>
</protein>
<dbReference type="InterPro" id="IPR035965">
    <property type="entry name" value="PAS-like_dom_sf"/>
</dbReference>
<dbReference type="NCBIfam" id="TIGR00229">
    <property type="entry name" value="sensory_box"/>
    <property type="match status" value="1"/>
</dbReference>
<name>A0A512INB6_9HYPH</name>
<evidence type="ECO:0000256" key="1">
    <source>
        <dbReference type="ARBA" id="ARBA00000085"/>
    </source>
</evidence>
<sequence>MPSPDEHGTSDNHSAILSPDALALLAASPVPAFVIADGVLTAANPALATLTGHADAELLAGGLELFQSKQGDTAAWGALREAVAAGRGGAGDLLCLRKNGSSFWATIQVVPLAGTATLLGQVVDITRRVDAEGALFLSQQREALGLLTNSVAHEFNNFLQILIGYVDGLKRRLADRQEPFIQRAVTRSTEAAERAAILTRHLLTHSRRIAPDVRAVDLDAFIGSIGASLRTSLPPRIDLTISTTQDLAPALCNPTQVELALRHILANSAEAITDSGTITVATFAVAPGDRTLQRPSDGAVGIAISDRGHGMSPEMLTRALAPFATSREAGRGVGLAIVHGLMKRQNGTISLDSRQGEGTTVRLIFPAAP</sequence>
<dbReference type="Gene3D" id="1.10.287.130">
    <property type="match status" value="1"/>
</dbReference>
<dbReference type="InterPro" id="IPR036097">
    <property type="entry name" value="HisK_dim/P_sf"/>
</dbReference>
<reference evidence="9 10" key="1">
    <citation type="submission" date="2019-07" db="EMBL/GenBank/DDBJ databases">
        <title>Whole genome shotgun sequence of Methylobacterium haplocladii NBRC 107714.</title>
        <authorList>
            <person name="Hosoyama A."/>
            <person name="Uohara A."/>
            <person name="Ohji S."/>
            <person name="Ichikawa N."/>
        </authorList>
    </citation>
    <scope>NUCLEOTIDE SEQUENCE [LARGE SCALE GENOMIC DNA]</scope>
    <source>
        <strain evidence="9 10">NBRC 107714</strain>
    </source>
</reference>
<dbReference type="OrthoDB" id="9796100at2"/>
<evidence type="ECO:0000256" key="4">
    <source>
        <dbReference type="ARBA" id="ARBA00022741"/>
    </source>
</evidence>
<evidence type="ECO:0000313" key="9">
    <source>
        <dbReference type="EMBL" id="GEO99206.1"/>
    </source>
</evidence>
<dbReference type="GO" id="GO:0000155">
    <property type="term" value="F:phosphorelay sensor kinase activity"/>
    <property type="evidence" value="ECO:0007669"/>
    <property type="project" value="InterPro"/>
</dbReference>
<dbReference type="InterPro" id="IPR003594">
    <property type="entry name" value="HATPase_dom"/>
</dbReference>
<feature type="domain" description="Histidine kinase" evidence="8">
    <location>
        <begin position="150"/>
        <end position="369"/>
    </location>
</feature>
<dbReference type="EMBL" id="BJZT01000014">
    <property type="protein sequence ID" value="GEO99206.1"/>
    <property type="molecule type" value="Genomic_DNA"/>
</dbReference>
<dbReference type="Gene3D" id="3.30.565.10">
    <property type="entry name" value="Histidine kinase-like ATPase, C-terminal domain"/>
    <property type="match status" value="1"/>
</dbReference>
<proteinExistence type="predicted"/>
<dbReference type="PANTHER" id="PTHR43065">
    <property type="entry name" value="SENSOR HISTIDINE KINASE"/>
    <property type="match status" value="1"/>
</dbReference>
<keyword evidence="7" id="KW-0902">Two-component regulatory system</keyword>
<dbReference type="Proteomes" id="UP000321258">
    <property type="component" value="Unassembled WGS sequence"/>
</dbReference>
<comment type="caution">
    <text evidence="9">The sequence shown here is derived from an EMBL/GenBank/DDBJ whole genome shotgun (WGS) entry which is preliminary data.</text>
</comment>
<gene>
    <name evidence="9" type="ORF">MHA02_15940</name>
</gene>
<keyword evidence="3" id="KW-0808">Transferase</keyword>